<dbReference type="GeneID" id="43584347"/>
<keyword evidence="2 4" id="KW-0853">WD repeat</keyword>
<evidence type="ECO:0000256" key="2">
    <source>
        <dbReference type="ARBA" id="ARBA00022574"/>
    </source>
</evidence>
<evidence type="ECO:0000313" key="6">
    <source>
        <dbReference type="EMBL" id="VVT57098.1"/>
    </source>
</evidence>
<dbReference type="EMBL" id="CABVLU010000004">
    <property type="protein sequence ID" value="VVT57098.1"/>
    <property type="molecule type" value="Genomic_DNA"/>
</dbReference>
<dbReference type="OrthoDB" id="256303at2759"/>
<organism evidence="6 7">
    <name type="scientific">Magnusiomyces paraingens</name>
    <dbReference type="NCBI Taxonomy" id="2606893"/>
    <lineage>
        <taxon>Eukaryota</taxon>
        <taxon>Fungi</taxon>
        <taxon>Dikarya</taxon>
        <taxon>Ascomycota</taxon>
        <taxon>Saccharomycotina</taxon>
        <taxon>Dipodascomycetes</taxon>
        <taxon>Dipodascales</taxon>
        <taxon>Dipodascaceae</taxon>
        <taxon>Magnusiomyces</taxon>
    </lineage>
</organism>
<feature type="compositionally biased region" description="Polar residues" evidence="5">
    <location>
        <begin position="35"/>
        <end position="44"/>
    </location>
</feature>
<sequence length="393" mass="42283">MSFFGSSGGGLSLGSLNNTNPLNTSNNPSPTTNSELANDTTLNDPPTDGISDIDFSSTADVLAVASWDSSVRLYEVVNGQSQGRAMYNHQAPVLSARWSPDGSKVASGGCDNAVRVYDVASNSSSTTATQIGAHDAPVRAVRWAEMGPPGSGNIMLASASWDRTIKYWDLRSPQAVATVALPERAYSMDVSKSLLVVATAERHVVIINLNNPQTIFRTSVSPLKMQTRVVACFPQGDGFALTSIEGRCSIQYVDPEVNKQNTFSFKCHRRPAGNTSGSALNTTIVSANSRAETLVYSVNSVCFHPVYGTMCTAGADGTFHFWDKDNKHRLKGFNDVGGPITATAFNASGNVFAYAISYDWSKGYQFAAPTNVNTVRFHPVTEDEVKQRPKIKR</sequence>
<feature type="compositionally biased region" description="Low complexity" evidence="5">
    <location>
        <begin position="15"/>
        <end position="34"/>
    </location>
</feature>
<dbReference type="SMART" id="SM00320">
    <property type="entry name" value="WD40"/>
    <property type="match status" value="4"/>
</dbReference>
<proteinExistence type="inferred from homology"/>
<name>A0A5E8C5H1_9ASCO</name>
<feature type="repeat" description="WD" evidence="4">
    <location>
        <begin position="86"/>
        <end position="127"/>
    </location>
</feature>
<feature type="region of interest" description="Disordered" evidence="5">
    <location>
        <begin position="15"/>
        <end position="51"/>
    </location>
</feature>
<protein>
    <submittedName>
        <fullName evidence="6">Uncharacterized protein</fullName>
    </submittedName>
</protein>
<dbReference type="PANTHER" id="PTHR10971">
    <property type="entry name" value="MRNA EXPORT FACTOR AND BUB3"/>
    <property type="match status" value="1"/>
</dbReference>
<dbReference type="SUPFAM" id="SSF50978">
    <property type="entry name" value="WD40 repeat-like"/>
    <property type="match status" value="1"/>
</dbReference>
<comment type="similarity">
    <text evidence="1">Belongs to the WD repeat rae1 family.</text>
</comment>
<dbReference type="Proteomes" id="UP000398389">
    <property type="component" value="Unassembled WGS sequence"/>
</dbReference>
<dbReference type="Pfam" id="PF00400">
    <property type="entry name" value="WD40"/>
    <property type="match status" value="4"/>
</dbReference>
<dbReference type="InterPro" id="IPR036322">
    <property type="entry name" value="WD40_repeat_dom_sf"/>
</dbReference>
<dbReference type="InterPro" id="IPR001680">
    <property type="entry name" value="WD40_rpt"/>
</dbReference>
<dbReference type="Gene3D" id="2.130.10.10">
    <property type="entry name" value="YVTN repeat-like/Quinoprotein amine dehydrogenase"/>
    <property type="match status" value="1"/>
</dbReference>
<feature type="repeat" description="WD" evidence="4">
    <location>
        <begin position="131"/>
        <end position="178"/>
    </location>
</feature>
<evidence type="ECO:0000313" key="7">
    <source>
        <dbReference type="Proteomes" id="UP000398389"/>
    </source>
</evidence>
<dbReference type="SMR" id="A0A5E8C5H1"/>
<evidence type="ECO:0000256" key="1">
    <source>
        <dbReference type="ARBA" id="ARBA00007830"/>
    </source>
</evidence>
<dbReference type="InterPro" id="IPR015943">
    <property type="entry name" value="WD40/YVTN_repeat-like_dom_sf"/>
</dbReference>
<accession>A0A5E8C5H1</accession>
<dbReference type="FunFam" id="2.130.10.10:FF:000190">
    <property type="entry name" value="Nuclear pore complex subunit"/>
    <property type="match status" value="1"/>
</dbReference>
<dbReference type="PROSITE" id="PS50294">
    <property type="entry name" value="WD_REPEATS_REGION"/>
    <property type="match status" value="1"/>
</dbReference>
<gene>
    <name evidence="6" type="ORF">SAPINGB_P005533</name>
</gene>
<dbReference type="AlphaFoldDB" id="A0A5E8C5H1"/>
<keyword evidence="7" id="KW-1185">Reference proteome</keyword>
<dbReference type="RefSeq" id="XP_031856138.1">
    <property type="nucleotide sequence ID" value="XM_032000247.1"/>
</dbReference>
<reference evidence="6 7" key="1">
    <citation type="submission" date="2019-09" db="EMBL/GenBank/DDBJ databases">
        <authorList>
            <person name="Brejova B."/>
        </authorList>
    </citation>
    <scope>NUCLEOTIDE SEQUENCE [LARGE SCALE GENOMIC DNA]</scope>
</reference>
<keyword evidence="3" id="KW-0677">Repeat</keyword>
<evidence type="ECO:0000256" key="3">
    <source>
        <dbReference type="ARBA" id="ARBA00022737"/>
    </source>
</evidence>
<evidence type="ECO:0000256" key="4">
    <source>
        <dbReference type="PROSITE-ProRule" id="PRU00221"/>
    </source>
</evidence>
<dbReference type="PROSITE" id="PS50082">
    <property type="entry name" value="WD_REPEATS_2"/>
    <property type="match status" value="2"/>
</dbReference>
<evidence type="ECO:0000256" key="5">
    <source>
        <dbReference type="SAM" id="MobiDB-lite"/>
    </source>
</evidence>